<gene>
    <name evidence="3" type="ORF">JVT61DRAFT_5026</name>
</gene>
<dbReference type="SMART" id="SM00257">
    <property type="entry name" value="LysM"/>
    <property type="match status" value="1"/>
</dbReference>
<dbReference type="SUPFAM" id="SSF54106">
    <property type="entry name" value="LysM domain"/>
    <property type="match status" value="1"/>
</dbReference>
<dbReference type="Pfam" id="PF01476">
    <property type="entry name" value="LysM"/>
    <property type="match status" value="1"/>
</dbReference>
<keyword evidence="4" id="KW-1185">Reference proteome</keyword>
<keyword evidence="1" id="KW-0812">Transmembrane</keyword>
<dbReference type="OrthoDB" id="2107166at2759"/>
<keyword evidence="1" id="KW-1133">Transmembrane helix</keyword>
<dbReference type="CDD" id="cd00118">
    <property type="entry name" value="LysM"/>
    <property type="match status" value="1"/>
</dbReference>
<reference evidence="3" key="1">
    <citation type="submission" date="2021-03" db="EMBL/GenBank/DDBJ databases">
        <title>Evolutionary innovations through gain and loss of genes in the ectomycorrhizal Boletales.</title>
        <authorList>
            <person name="Wu G."/>
            <person name="Miyauchi S."/>
            <person name="Morin E."/>
            <person name="Yang Z.-L."/>
            <person name="Xu J."/>
            <person name="Martin F.M."/>
        </authorList>
    </citation>
    <scope>NUCLEOTIDE SEQUENCE</scope>
    <source>
        <strain evidence="3">BR01</strain>
    </source>
</reference>
<keyword evidence="1" id="KW-0472">Membrane</keyword>
<dbReference type="EMBL" id="JAGFBS010000002">
    <property type="protein sequence ID" value="KAG6380656.1"/>
    <property type="molecule type" value="Genomic_DNA"/>
</dbReference>
<dbReference type="Proteomes" id="UP000683000">
    <property type="component" value="Unassembled WGS sequence"/>
</dbReference>
<organism evidence="3 4">
    <name type="scientific">Boletus reticuloceps</name>
    <dbReference type="NCBI Taxonomy" id="495285"/>
    <lineage>
        <taxon>Eukaryota</taxon>
        <taxon>Fungi</taxon>
        <taxon>Dikarya</taxon>
        <taxon>Basidiomycota</taxon>
        <taxon>Agaricomycotina</taxon>
        <taxon>Agaricomycetes</taxon>
        <taxon>Agaricomycetidae</taxon>
        <taxon>Boletales</taxon>
        <taxon>Boletineae</taxon>
        <taxon>Boletaceae</taxon>
        <taxon>Boletoideae</taxon>
        <taxon>Boletus</taxon>
    </lineage>
</organism>
<feature type="transmembrane region" description="Helical" evidence="1">
    <location>
        <begin position="164"/>
        <end position="184"/>
    </location>
</feature>
<evidence type="ECO:0000313" key="3">
    <source>
        <dbReference type="EMBL" id="KAG6380656.1"/>
    </source>
</evidence>
<sequence>MSPFPPPKTYHWYQTLEFTFLPTETTRLLFQVSEILISCLLRDRNRFRDLPRFIWLRRRILFVANTLAGPPDDYRLPEGVKRIGYDADAGCYYFRDREGLVYKGPEGSEFGELTQVAELPITESEEGGNDNDVEAAPGRGDGYQPLSVDEYGSRHVLRGGAYRALFPFFLIIAVVLLLIWRLAFSPTLVTPAPCPSTTIPYVIQPGDTCWEIVRRHNSTLDKLHIVNPKTVCNDLHPGDRICIPDEESSISRVF</sequence>
<evidence type="ECO:0000313" key="4">
    <source>
        <dbReference type="Proteomes" id="UP000683000"/>
    </source>
</evidence>
<dbReference type="InterPro" id="IPR036779">
    <property type="entry name" value="LysM_dom_sf"/>
</dbReference>
<evidence type="ECO:0000259" key="2">
    <source>
        <dbReference type="PROSITE" id="PS51782"/>
    </source>
</evidence>
<dbReference type="InterPro" id="IPR018392">
    <property type="entry name" value="LysM"/>
</dbReference>
<name>A0A8I3ACR8_9AGAM</name>
<feature type="domain" description="LysM" evidence="2">
    <location>
        <begin position="199"/>
        <end position="243"/>
    </location>
</feature>
<dbReference type="AlphaFoldDB" id="A0A8I3ACR8"/>
<protein>
    <recommendedName>
        <fullName evidence="2">LysM domain-containing protein</fullName>
    </recommendedName>
</protein>
<accession>A0A8I3ACR8</accession>
<comment type="caution">
    <text evidence="3">The sequence shown here is derived from an EMBL/GenBank/DDBJ whole genome shotgun (WGS) entry which is preliminary data.</text>
</comment>
<evidence type="ECO:0000256" key="1">
    <source>
        <dbReference type="SAM" id="Phobius"/>
    </source>
</evidence>
<dbReference type="Gene3D" id="3.10.350.10">
    <property type="entry name" value="LysM domain"/>
    <property type="match status" value="1"/>
</dbReference>
<proteinExistence type="predicted"/>
<dbReference type="PROSITE" id="PS51782">
    <property type="entry name" value="LYSM"/>
    <property type="match status" value="1"/>
</dbReference>